<dbReference type="Proteomes" id="UP000276309">
    <property type="component" value="Chromosome"/>
</dbReference>
<gene>
    <name evidence="2" type="ORF">D1013_02955</name>
</gene>
<evidence type="ECO:0000313" key="2">
    <source>
        <dbReference type="EMBL" id="AYN66414.1"/>
    </source>
</evidence>
<name>A0A3G2L2D0_9FLAO</name>
<evidence type="ECO:0000256" key="1">
    <source>
        <dbReference type="SAM" id="Coils"/>
    </source>
</evidence>
<dbReference type="Gene3D" id="1.20.1260.10">
    <property type="match status" value="1"/>
</dbReference>
<sequence length="161" mass="18582">MHNSDNQSIFNRLEALFAQLFSAERVYGTLVTSDRHPSKRDYFKHRYFQYSSFAAILKHEILAVTDQVASPDVPKTDRLIFNDLENSLLERPLTGTEVDELIVKAEKKLILKYQELLAYTDLPNTTNAILQSQAEELNNEWQKLKSNLEIEIHQDNSLSAL</sequence>
<keyword evidence="1" id="KW-0175">Coiled coil</keyword>
<dbReference type="AlphaFoldDB" id="A0A3G2L2D0"/>
<evidence type="ECO:0000313" key="3">
    <source>
        <dbReference type="Proteomes" id="UP000276309"/>
    </source>
</evidence>
<protein>
    <recommendedName>
        <fullName evidence="4">DUF2383 domain-containing protein</fullName>
    </recommendedName>
</protein>
<keyword evidence="3" id="KW-1185">Reference proteome</keyword>
<dbReference type="InterPro" id="IPR012347">
    <property type="entry name" value="Ferritin-like"/>
</dbReference>
<dbReference type="OrthoDB" id="1438473at2"/>
<proteinExistence type="predicted"/>
<dbReference type="RefSeq" id="WP_121847466.1">
    <property type="nucleotide sequence ID" value="NZ_CP032050.1"/>
</dbReference>
<organism evidence="2 3">
    <name type="scientific">Euzebyella marina</name>
    <dbReference type="NCBI Taxonomy" id="1761453"/>
    <lineage>
        <taxon>Bacteria</taxon>
        <taxon>Pseudomonadati</taxon>
        <taxon>Bacteroidota</taxon>
        <taxon>Flavobacteriia</taxon>
        <taxon>Flavobacteriales</taxon>
        <taxon>Flavobacteriaceae</taxon>
        <taxon>Euzebyella</taxon>
    </lineage>
</organism>
<reference evidence="2 3" key="1">
    <citation type="submission" date="2018-08" db="EMBL/GenBank/DDBJ databases">
        <title>The reduced genetic potential of extracellular carbohydrate catabolism in Euzebyella marina RN62, a Flavobacteriia bacterium isolated from the hadal water.</title>
        <authorList>
            <person name="Xue C."/>
        </authorList>
    </citation>
    <scope>NUCLEOTIDE SEQUENCE [LARGE SCALE GENOMIC DNA]</scope>
    <source>
        <strain evidence="2 3">RN62</strain>
    </source>
</reference>
<dbReference type="KEGG" id="emar:D1013_02955"/>
<feature type="coiled-coil region" evidence="1">
    <location>
        <begin position="127"/>
        <end position="154"/>
    </location>
</feature>
<accession>A0A3G2L2D0</accession>
<evidence type="ECO:0008006" key="4">
    <source>
        <dbReference type="Google" id="ProtNLM"/>
    </source>
</evidence>
<dbReference type="EMBL" id="CP032050">
    <property type="protein sequence ID" value="AYN66414.1"/>
    <property type="molecule type" value="Genomic_DNA"/>
</dbReference>